<proteinExistence type="predicted"/>
<dbReference type="Proteomes" id="UP000569732">
    <property type="component" value="Unassembled WGS sequence"/>
</dbReference>
<comment type="caution">
    <text evidence="1">The sequence shown here is derived from an EMBL/GenBank/DDBJ whole genome shotgun (WGS) entry which is preliminary data.</text>
</comment>
<evidence type="ECO:0000313" key="1">
    <source>
        <dbReference type="EMBL" id="NYZ69263.1"/>
    </source>
</evidence>
<name>A0A853I7H2_9GAMM</name>
<gene>
    <name evidence="1" type="ORF">H0A36_24905</name>
</gene>
<protein>
    <submittedName>
        <fullName evidence="1">Uncharacterized protein</fullName>
    </submittedName>
</protein>
<dbReference type="EMBL" id="JACCKB010000070">
    <property type="protein sequence ID" value="NYZ69263.1"/>
    <property type="molecule type" value="Genomic_DNA"/>
</dbReference>
<organism evidence="1 2">
    <name type="scientific">Spartinivicinus marinus</name>
    <dbReference type="NCBI Taxonomy" id="2994442"/>
    <lineage>
        <taxon>Bacteria</taxon>
        <taxon>Pseudomonadati</taxon>
        <taxon>Pseudomonadota</taxon>
        <taxon>Gammaproteobacteria</taxon>
        <taxon>Oceanospirillales</taxon>
        <taxon>Zooshikellaceae</taxon>
        <taxon>Spartinivicinus</taxon>
    </lineage>
</organism>
<accession>A0A853I7H2</accession>
<reference evidence="1 2" key="1">
    <citation type="submission" date="2020-07" db="EMBL/GenBank/DDBJ databases">
        <title>Endozoicomonas sp. nov., isolated from sediment.</title>
        <authorList>
            <person name="Gu T."/>
        </authorList>
    </citation>
    <scope>NUCLEOTIDE SEQUENCE [LARGE SCALE GENOMIC DNA]</scope>
    <source>
        <strain evidence="1 2">SM1973</strain>
    </source>
</reference>
<dbReference type="RefSeq" id="WP_180571259.1">
    <property type="nucleotide sequence ID" value="NZ_JACCKB010000070.1"/>
</dbReference>
<dbReference type="AlphaFoldDB" id="A0A853I7H2"/>
<evidence type="ECO:0000313" key="2">
    <source>
        <dbReference type="Proteomes" id="UP000569732"/>
    </source>
</evidence>
<sequence>MDYIYFNSLSVDEQFVEISERPDFLALVIPNSQRTAQLLDRAYMNYIEHNAEHIQHKRASTFVNKLVSLILNIDQLEAIINEITPKKKRSLVLELLLSSDYFSSYLLVELAANVEFIKKIPDYGRWCEILVLRRASILLQDSPLRKFKISELFPLGETVEYSVFRSVLGSAYDEDRLTSDSINQLKELFPNDKYFDF</sequence>
<keyword evidence="2" id="KW-1185">Reference proteome</keyword>